<evidence type="ECO:0000259" key="8">
    <source>
        <dbReference type="Pfam" id="PF05198"/>
    </source>
</evidence>
<dbReference type="PROSITE" id="PS00938">
    <property type="entry name" value="IF3"/>
    <property type="match status" value="1"/>
</dbReference>
<organism evidence="9 10">
    <name type="scientific">Fusobacterium pseudoperiodonticum</name>
    <dbReference type="NCBI Taxonomy" id="2663009"/>
    <lineage>
        <taxon>Bacteria</taxon>
        <taxon>Fusobacteriati</taxon>
        <taxon>Fusobacteriota</taxon>
        <taxon>Fusobacteriia</taxon>
        <taxon>Fusobacteriales</taxon>
        <taxon>Fusobacteriaceae</taxon>
        <taxon>Fusobacterium</taxon>
    </lineage>
</organism>
<keyword evidence="3 4" id="KW-0648">Protein biosynthesis</keyword>
<dbReference type="InterPro" id="IPR019815">
    <property type="entry name" value="Translation_initiation_fac_3_C"/>
</dbReference>
<feature type="domain" description="Translation initiation factor 3 C-terminal" evidence="7">
    <location>
        <begin position="103"/>
        <end position="185"/>
    </location>
</feature>
<name>A0A2D3PQU8_9FUSO</name>
<dbReference type="SUPFAM" id="SSF55200">
    <property type="entry name" value="Translation initiation factor IF3, C-terminal domain"/>
    <property type="match status" value="1"/>
</dbReference>
<dbReference type="GO" id="GO:0003743">
    <property type="term" value="F:translation initiation factor activity"/>
    <property type="evidence" value="ECO:0007669"/>
    <property type="project" value="UniProtKB-UniRule"/>
</dbReference>
<dbReference type="GO" id="GO:0016020">
    <property type="term" value="C:membrane"/>
    <property type="evidence" value="ECO:0007669"/>
    <property type="project" value="TreeGrafter"/>
</dbReference>
<evidence type="ECO:0000259" key="7">
    <source>
        <dbReference type="Pfam" id="PF00707"/>
    </source>
</evidence>
<reference evidence="9 10" key="1">
    <citation type="submission" date="2017-11" db="EMBL/GenBank/DDBJ databases">
        <title>Genome sequencing of Fusobacterium periodonticum KCOM 2555.</title>
        <authorList>
            <person name="Kook J.-K."/>
            <person name="Park S.-N."/>
            <person name="Lim Y.K."/>
        </authorList>
    </citation>
    <scope>NUCLEOTIDE SEQUENCE [LARGE SCALE GENOMIC DNA]</scope>
    <source>
        <strain evidence="9 10">KCOM 2555</strain>
    </source>
</reference>
<dbReference type="Gene3D" id="3.30.110.10">
    <property type="entry name" value="Translation initiation factor 3 (IF-3), C-terminal domain"/>
    <property type="match status" value="1"/>
</dbReference>
<evidence type="ECO:0000256" key="3">
    <source>
        <dbReference type="ARBA" id="ARBA00022917"/>
    </source>
</evidence>
<accession>A0A2D3PQU8</accession>
<proteinExistence type="inferred from homology"/>
<dbReference type="InterPro" id="IPR036787">
    <property type="entry name" value="T_IF-3_N_sf"/>
</dbReference>
<comment type="subcellular location">
    <subcellularLocation>
        <location evidence="4 6">Cytoplasm</location>
    </subcellularLocation>
</comment>
<evidence type="ECO:0000256" key="5">
    <source>
        <dbReference type="NCBIfam" id="TIGR00168"/>
    </source>
</evidence>
<evidence type="ECO:0000313" key="9">
    <source>
        <dbReference type="EMBL" id="ATV70058.1"/>
    </source>
</evidence>
<dbReference type="PANTHER" id="PTHR10938:SF0">
    <property type="entry name" value="TRANSLATION INITIATION FACTOR IF-3, MITOCHONDRIAL"/>
    <property type="match status" value="1"/>
</dbReference>
<dbReference type="Pfam" id="PF05198">
    <property type="entry name" value="IF3_N"/>
    <property type="match status" value="1"/>
</dbReference>
<dbReference type="AlphaFoldDB" id="A0A2D3PQU8"/>
<keyword evidence="2 4" id="KW-0396">Initiation factor</keyword>
<dbReference type="InterPro" id="IPR019813">
    <property type="entry name" value="Translation_initiation_fac3_CS"/>
</dbReference>
<dbReference type="Pfam" id="PF00707">
    <property type="entry name" value="IF3_C"/>
    <property type="match status" value="1"/>
</dbReference>
<keyword evidence="4" id="KW-0963">Cytoplasm</keyword>
<dbReference type="Gene3D" id="3.10.20.80">
    <property type="entry name" value="Translation initiation factor 3 (IF-3), N-terminal domain"/>
    <property type="match status" value="1"/>
</dbReference>
<evidence type="ECO:0000256" key="1">
    <source>
        <dbReference type="ARBA" id="ARBA00005439"/>
    </source>
</evidence>
<dbReference type="SUPFAM" id="SSF54364">
    <property type="entry name" value="Translation initiation factor IF3, N-terminal domain"/>
    <property type="match status" value="1"/>
</dbReference>
<dbReference type="FunFam" id="3.10.20.80:FF:000001">
    <property type="entry name" value="Translation initiation factor IF-3"/>
    <property type="match status" value="1"/>
</dbReference>
<comment type="subunit">
    <text evidence="4 6">Monomer.</text>
</comment>
<dbReference type="HAMAP" id="MF_00080">
    <property type="entry name" value="IF_3"/>
    <property type="match status" value="1"/>
</dbReference>
<comment type="similarity">
    <text evidence="1 4 6">Belongs to the IF-3 family.</text>
</comment>
<dbReference type="PANTHER" id="PTHR10938">
    <property type="entry name" value="TRANSLATION INITIATION FACTOR IF-3"/>
    <property type="match status" value="1"/>
</dbReference>
<gene>
    <name evidence="4" type="primary">infC</name>
    <name evidence="9" type="ORF">CTM98_04980</name>
</gene>
<dbReference type="InterPro" id="IPR019814">
    <property type="entry name" value="Translation_initiation_fac_3_N"/>
</dbReference>
<dbReference type="GO" id="GO:0043022">
    <property type="term" value="F:ribosome binding"/>
    <property type="evidence" value="ECO:0007669"/>
    <property type="project" value="TreeGrafter"/>
</dbReference>
<dbReference type="EMBL" id="CP024704">
    <property type="protein sequence ID" value="ATV70058.1"/>
    <property type="molecule type" value="Genomic_DNA"/>
</dbReference>
<dbReference type="InterPro" id="IPR001288">
    <property type="entry name" value="Translation_initiation_fac_3"/>
</dbReference>
<dbReference type="Proteomes" id="UP000230781">
    <property type="component" value="Chromosome"/>
</dbReference>
<feature type="domain" description="Translation initiation factor 3 N-terminal" evidence="8">
    <location>
        <begin position="27"/>
        <end position="96"/>
    </location>
</feature>
<dbReference type="InterPro" id="IPR036788">
    <property type="entry name" value="T_IF-3_C_sf"/>
</dbReference>
<dbReference type="NCBIfam" id="TIGR00168">
    <property type="entry name" value="infC"/>
    <property type="match status" value="1"/>
</dbReference>
<dbReference type="GO" id="GO:0005829">
    <property type="term" value="C:cytosol"/>
    <property type="evidence" value="ECO:0007669"/>
    <property type="project" value="TreeGrafter"/>
</dbReference>
<dbReference type="RefSeq" id="WP_100026211.1">
    <property type="nucleotide sequence ID" value="NZ_CAUSAS010000014.1"/>
</dbReference>
<protein>
    <recommendedName>
        <fullName evidence="4 5">Translation initiation factor IF-3</fullName>
    </recommendedName>
</protein>
<evidence type="ECO:0000256" key="6">
    <source>
        <dbReference type="RuleBase" id="RU000646"/>
    </source>
</evidence>
<evidence type="ECO:0000256" key="4">
    <source>
        <dbReference type="HAMAP-Rule" id="MF_00080"/>
    </source>
</evidence>
<evidence type="ECO:0000256" key="2">
    <source>
        <dbReference type="ARBA" id="ARBA00022540"/>
    </source>
</evidence>
<comment type="function">
    <text evidence="4 6">IF-3 binds to the 30S ribosomal subunit and shifts the equilibrium between 70S ribosomes and their 50S and 30S subunits in favor of the free subunits, thus enhancing the availability of 30S subunits on which protein synthesis initiation begins.</text>
</comment>
<sequence>MLYLEQAFACFIFFQWRCSVISDKTRINEKIRGKEFRIISFDGEQLGIMSAEQALNLASSQGYDLVEIAPGANPPVCKVMDYSKYKYEQTRKLKEAKKNQKQVVVKEIKVTARIDSHDLETKLNQVTKFLEKENKVKITLVLFGREKMHANLGVTTLDEIAEKFAETAEVEKKYADKQKHLILSPKKAK</sequence>
<evidence type="ECO:0000313" key="10">
    <source>
        <dbReference type="Proteomes" id="UP000230781"/>
    </source>
</evidence>
<dbReference type="GO" id="GO:0032790">
    <property type="term" value="P:ribosome disassembly"/>
    <property type="evidence" value="ECO:0007669"/>
    <property type="project" value="TreeGrafter"/>
</dbReference>